<feature type="region of interest" description="Disordered" evidence="1">
    <location>
        <begin position="92"/>
        <end position="119"/>
    </location>
</feature>
<reference evidence="3 4" key="1">
    <citation type="submission" date="2019-11" db="EMBL/GenBank/DDBJ databases">
        <title>Acidiferrimicrobium australis gen. nov., sp. nov., an acidophilic and obligately heterotrophic, member of the Actinobacteria that catalyses dissimilatory oxido- reduction of iron isolated from metal-rich acidic water in Chile.</title>
        <authorList>
            <person name="Gonzalez D."/>
            <person name="Huber K."/>
            <person name="Hedrich S."/>
            <person name="Rojas-Villalobos C."/>
            <person name="Quatrini R."/>
            <person name="Dinamarca M.A."/>
            <person name="Schwarz A."/>
            <person name="Canales C."/>
            <person name="Nancucheo I."/>
        </authorList>
    </citation>
    <scope>NUCLEOTIDE SEQUENCE [LARGE SCALE GENOMIC DNA]</scope>
    <source>
        <strain evidence="3 4">USS-CCA1</strain>
    </source>
</reference>
<dbReference type="InterPro" id="IPR031165">
    <property type="entry name" value="GNAT_YJDJ"/>
</dbReference>
<gene>
    <name evidence="3" type="ORF">GHK86_10285</name>
</gene>
<name>A0ABW9QTD2_9ACTN</name>
<evidence type="ECO:0000313" key="3">
    <source>
        <dbReference type="EMBL" id="MST33105.1"/>
    </source>
</evidence>
<evidence type="ECO:0000313" key="4">
    <source>
        <dbReference type="Proteomes" id="UP000437736"/>
    </source>
</evidence>
<dbReference type="SUPFAM" id="SSF55729">
    <property type="entry name" value="Acyl-CoA N-acyltransferases (Nat)"/>
    <property type="match status" value="1"/>
</dbReference>
<dbReference type="Pfam" id="PF14542">
    <property type="entry name" value="Acetyltransf_CG"/>
    <property type="match status" value="1"/>
</dbReference>
<comment type="caution">
    <text evidence="3">The sequence shown here is derived from an EMBL/GenBank/DDBJ whole genome shotgun (WGS) entry which is preliminary data.</text>
</comment>
<feature type="domain" description="N-acetyltransferase" evidence="2">
    <location>
        <begin position="12"/>
        <end position="98"/>
    </location>
</feature>
<dbReference type="InterPro" id="IPR016181">
    <property type="entry name" value="Acyl_CoA_acyltransferase"/>
</dbReference>
<evidence type="ECO:0000259" key="2">
    <source>
        <dbReference type="PROSITE" id="PS51729"/>
    </source>
</evidence>
<accession>A0ABW9QTD2</accession>
<sequence length="119" mass="13197">MPTRATADPDVVDDEAAQRFELRVGDDVVGIADYRPIPGGLAVTHMEVPHRFEGRGFASRLAEVLLHDARRRRLTVHPVCPFLADYVRRHPEHAAATRHPEATAAPAGARPRPDREVQP</sequence>
<dbReference type="Proteomes" id="UP000437736">
    <property type="component" value="Unassembled WGS sequence"/>
</dbReference>
<proteinExistence type="predicted"/>
<dbReference type="PROSITE" id="PS51729">
    <property type="entry name" value="GNAT_YJDJ"/>
    <property type="match status" value="1"/>
</dbReference>
<protein>
    <submittedName>
        <fullName evidence="3">GNAT family N-acetyltransferase</fullName>
    </submittedName>
</protein>
<feature type="compositionally biased region" description="Basic and acidic residues" evidence="1">
    <location>
        <begin position="92"/>
        <end position="101"/>
    </location>
</feature>
<dbReference type="PANTHER" id="PTHR31435:SF10">
    <property type="entry name" value="BSR4717 PROTEIN"/>
    <property type="match status" value="1"/>
</dbReference>
<keyword evidence="4" id="KW-1185">Reference proteome</keyword>
<organism evidence="3 4">
    <name type="scientific">Acidiferrimicrobium australe</name>
    <dbReference type="NCBI Taxonomy" id="2664430"/>
    <lineage>
        <taxon>Bacteria</taxon>
        <taxon>Bacillati</taxon>
        <taxon>Actinomycetota</taxon>
        <taxon>Acidimicrobiia</taxon>
        <taxon>Acidimicrobiales</taxon>
        <taxon>Acidimicrobiaceae</taxon>
        <taxon>Acidiferrimicrobium</taxon>
    </lineage>
</organism>
<dbReference type="PANTHER" id="PTHR31435">
    <property type="entry name" value="PROTEIN NATD1"/>
    <property type="match status" value="1"/>
</dbReference>
<dbReference type="EMBL" id="WJHE01000486">
    <property type="protein sequence ID" value="MST33105.1"/>
    <property type="molecule type" value="Genomic_DNA"/>
</dbReference>
<dbReference type="InterPro" id="IPR045057">
    <property type="entry name" value="Gcn5-rel_NAT"/>
</dbReference>
<evidence type="ECO:0000256" key="1">
    <source>
        <dbReference type="SAM" id="MobiDB-lite"/>
    </source>
</evidence>
<dbReference type="Gene3D" id="3.40.630.30">
    <property type="match status" value="1"/>
</dbReference>